<dbReference type="Pfam" id="PF01471">
    <property type="entry name" value="PG_binding_1"/>
    <property type="match status" value="1"/>
</dbReference>
<organism evidence="3 4">
    <name type="scientific">Roseateles asaccharophilus</name>
    <dbReference type="NCBI Taxonomy" id="582607"/>
    <lineage>
        <taxon>Bacteria</taxon>
        <taxon>Pseudomonadati</taxon>
        <taxon>Pseudomonadota</taxon>
        <taxon>Betaproteobacteria</taxon>
        <taxon>Burkholderiales</taxon>
        <taxon>Sphaerotilaceae</taxon>
        <taxon>Roseateles</taxon>
    </lineage>
</organism>
<dbReference type="Gene3D" id="1.10.530.10">
    <property type="match status" value="1"/>
</dbReference>
<name>A0ABU2A886_9BURK</name>
<dbReference type="Proteomes" id="UP001180825">
    <property type="component" value="Unassembled WGS sequence"/>
</dbReference>
<evidence type="ECO:0000313" key="4">
    <source>
        <dbReference type="Proteomes" id="UP001180825"/>
    </source>
</evidence>
<keyword evidence="4" id="KW-1185">Reference proteome</keyword>
<dbReference type="EMBL" id="JAVDXV010000004">
    <property type="protein sequence ID" value="MDR7333230.1"/>
    <property type="molecule type" value="Genomic_DNA"/>
</dbReference>
<dbReference type="SUPFAM" id="SSF53955">
    <property type="entry name" value="Lysozyme-like"/>
    <property type="match status" value="1"/>
</dbReference>
<dbReference type="Gene3D" id="1.10.101.10">
    <property type="entry name" value="PGBD-like superfamily/PGBD"/>
    <property type="match status" value="1"/>
</dbReference>
<proteinExistence type="predicted"/>
<dbReference type="InterPro" id="IPR036365">
    <property type="entry name" value="PGBD-like_sf"/>
</dbReference>
<dbReference type="PANTHER" id="PTHR34408">
    <property type="entry name" value="FAMILY PROTEIN, PUTATIVE-RELATED"/>
    <property type="match status" value="1"/>
</dbReference>
<evidence type="ECO:0000259" key="2">
    <source>
        <dbReference type="Pfam" id="PF01471"/>
    </source>
</evidence>
<dbReference type="InterPro" id="IPR002477">
    <property type="entry name" value="Peptidoglycan-bd-like"/>
</dbReference>
<dbReference type="Pfam" id="PF00182">
    <property type="entry name" value="Glyco_hydro_19"/>
    <property type="match status" value="1"/>
</dbReference>
<evidence type="ECO:0000313" key="3">
    <source>
        <dbReference type="EMBL" id="MDR7333230.1"/>
    </source>
</evidence>
<accession>A0ABU2A886</accession>
<dbReference type="RefSeq" id="WP_310328698.1">
    <property type="nucleotide sequence ID" value="NZ_JAVDXV010000004.1"/>
</dbReference>
<reference evidence="3 4" key="1">
    <citation type="submission" date="2023-07" db="EMBL/GenBank/DDBJ databases">
        <title>Sorghum-associated microbial communities from plants grown in Nebraska, USA.</title>
        <authorList>
            <person name="Schachtman D."/>
        </authorList>
    </citation>
    <scope>NUCLEOTIDE SEQUENCE [LARGE SCALE GENOMIC DNA]</scope>
    <source>
        <strain evidence="3 4">BE316</strain>
    </source>
</reference>
<feature type="domain" description="Peptidoglycan binding-like" evidence="2">
    <location>
        <begin position="141"/>
        <end position="200"/>
    </location>
</feature>
<dbReference type="InterPro" id="IPR000726">
    <property type="entry name" value="Glyco_hydro_19_cat"/>
</dbReference>
<gene>
    <name evidence="3" type="ORF">J2X21_002364</name>
</gene>
<dbReference type="InterPro" id="IPR052354">
    <property type="entry name" value="Cell_Wall_Dynamics_Protein"/>
</dbReference>
<feature type="domain" description="Glycoside hydrolase family 19 catalytic" evidence="1">
    <location>
        <begin position="266"/>
        <end position="349"/>
    </location>
</feature>
<sequence>MLTSSNAVTPRERSEFLQQVGDLVRQAEELGLSAALSDAPRRRKPGLAIDLQFFRSAADGRLRPVSGLKALRPLGDSWEASDPRHRWGSVDGAVTFEMLRAAPRPASARPVTAAMARPVGAAPRGAGLVAAAVGVRCANARDDVQTVQLLLNLCGEARRVVLPEGPLKPDGAFGRKTADAVMAFQHAALGPAAVDGRVDPGGTTLRSLCESLPELLAPRCLALLCLRAADADITEFAPRLREVLAARAIHTPLRQAHFLAQIGHESGEFRFRAEIASGQAYEGRQGLGNTQPGDGQRFKGRGLIQLTGRANYAEYGRDIGREAALLKQPQLVETDPALCVDVAGWFWGKRKLNALADADDLNTLTKRINGGFNGLDDRRRLLLRAKSLLGI</sequence>
<dbReference type="InterPro" id="IPR036366">
    <property type="entry name" value="PGBDSf"/>
</dbReference>
<dbReference type="PANTHER" id="PTHR34408:SF1">
    <property type="entry name" value="GLYCOSYL HYDROLASE FAMILY 19 DOMAIN-CONTAINING PROTEIN HI_1415"/>
    <property type="match status" value="1"/>
</dbReference>
<protein>
    <submittedName>
        <fullName evidence="3">Chitinase</fullName>
    </submittedName>
</protein>
<comment type="caution">
    <text evidence="3">The sequence shown here is derived from an EMBL/GenBank/DDBJ whole genome shotgun (WGS) entry which is preliminary data.</text>
</comment>
<evidence type="ECO:0000259" key="1">
    <source>
        <dbReference type="Pfam" id="PF00182"/>
    </source>
</evidence>
<dbReference type="InterPro" id="IPR023346">
    <property type="entry name" value="Lysozyme-like_dom_sf"/>
</dbReference>
<dbReference type="SUPFAM" id="SSF47090">
    <property type="entry name" value="PGBD-like"/>
    <property type="match status" value="1"/>
</dbReference>